<dbReference type="CDD" id="cd00156">
    <property type="entry name" value="REC"/>
    <property type="match status" value="1"/>
</dbReference>
<evidence type="ECO:0000313" key="4">
    <source>
        <dbReference type="Proteomes" id="UP000583556"/>
    </source>
</evidence>
<dbReference type="SUPFAM" id="SSF52172">
    <property type="entry name" value="CheY-like"/>
    <property type="match status" value="1"/>
</dbReference>
<dbReference type="RefSeq" id="WP_169494727.1">
    <property type="nucleotide sequence ID" value="NZ_JABBGM010000010.1"/>
</dbReference>
<comment type="caution">
    <text evidence="3">The sequence shown here is derived from an EMBL/GenBank/DDBJ whole genome shotgun (WGS) entry which is preliminary data.</text>
</comment>
<dbReference type="Proteomes" id="UP000583556">
    <property type="component" value="Unassembled WGS sequence"/>
</dbReference>
<keyword evidence="4" id="KW-1185">Reference proteome</keyword>
<dbReference type="GO" id="GO:0000160">
    <property type="term" value="P:phosphorelay signal transduction system"/>
    <property type="evidence" value="ECO:0007669"/>
    <property type="project" value="InterPro"/>
</dbReference>
<dbReference type="InterPro" id="IPR001789">
    <property type="entry name" value="Sig_transdc_resp-reg_receiver"/>
</dbReference>
<accession>A0A7Y0GAX5</accession>
<dbReference type="InterPro" id="IPR011006">
    <property type="entry name" value="CheY-like_superfamily"/>
</dbReference>
<sequence>MQGPGAEGNEGAKPALSRILVVEESILVAMEIEEELAARGFTVELAGSLLAAEERMRGRTFAAALLDCHLPDGHVLEIALRLADAGCPVAIVTGSQVDTIPDGLQKFPHFQKPVPARTLAKWVMDTLAPC</sequence>
<organism evidence="3 4">
    <name type="scientific">Novosphingobium olei</name>
    <dbReference type="NCBI Taxonomy" id="2728851"/>
    <lineage>
        <taxon>Bacteria</taxon>
        <taxon>Pseudomonadati</taxon>
        <taxon>Pseudomonadota</taxon>
        <taxon>Alphaproteobacteria</taxon>
        <taxon>Sphingomonadales</taxon>
        <taxon>Sphingomonadaceae</taxon>
        <taxon>Novosphingobium</taxon>
    </lineage>
</organism>
<evidence type="ECO:0000313" key="3">
    <source>
        <dbReference type="EMBL" id="NML95525.1"/>
    </source>
</evidence>
<evidence type="ECO:0000256" key="1">
    <source>
        <dbReference type="PROSITE-ProRule" id="PRU00169"/>
    </source>
</evidence>
<proteinExistence type="predicted"/>
<dbReference type="Gene3D" id="3.40.50.2300">
    <property type="match status" value="1"/>
</dbReference>
<protein>
    <recommendedName>
        <fullName evidence="2">Response regulatory domain-containing protein</fullName>
    </recommendedName>
</protein>
<dbReference type="SMART" id="SM00448">
    <property type="entry name" value="REC"/>
    <property type="match status" value="1"/>
</dbReference>
<feature type="modified residue" description="4-aspartylphosphate" evidence="1">
    <location>
        <position position="67"/>
    </location>
</feature>
<dbReference type="AlphaFoldDB" id="A0A7Y0GAX5"/>
<feature type="domain" description="Response regulatory" evidence="2">
    <location>
        <begin position="18"/>
        <end position="127"/>
    </location>
</feature>
<dbReference type="EMBL" id="JABBGM010000010">
    <property type="protein sequence ID" value="NML95525.1"/>
    <property type="molecule type" value="Genomic_DNA"/>
</dbReference>
<name>A0A7Y0GAX5_9SPHN</name>
<keyword evidence="1" id="KW-0597">Phosphoprotein</keyword>
<reference evidence="3 4" key="1">
    <citation type="submission" date="2020-04" db="EMBL/GenBank/DDBJ databases">
        <title>Novosphingobium sp. TW-4 isolated from soil.</title>
        <authorList>
            <person name="Dahal R.H."/>
            <person name="Chaudhary D.K."/>
        </authorList>
    </citation>
    <scope>NUCLEOTIDE SEQUENCE [LARGE SCALE GENOMIC DNA]</scope>
    <source>
        <strain evidence="3 4">TW-4</strain>
    </source>
</reference>
<dbReference type="PROSITE" id="PS50110">
    <property type="entry name" value="RESPONSE_REGULATORY"/>
    <property type="match status" value="1"/>
</dbReference>
<gene>
    <name evidence="3" type="ORF">HHL27_17765</name>
</gene>
<evidence type="ECO:0000259" key="2">
    <source>
        <dbReference type="PROSITE" id="PS50110"/>
    </source>
</evidence>